<dbReference type="InterPro" id="IPR011006">
    <property type="entry name" value="CheY-like_superfamily"/>
</dbReference>
<protein>
    <recommendedName>
        <fullName evidence="2">histidine kinase</fullName>
        <ecNumber evidence="2">2.7.13.3</ecNumber>
    </recommendedName>
</protein>
<dbReference type="EMBL" id="JBHSDR010000008">
    <property type="protein sequence ID" value="MFC4296286.1"/>
    <property type="molecule type" value="Genomic_DNA"/>
</dbReference>
<dbReference type="GO" id="GO:0005524">
    <property type="term" value="F:ATP binding"/>
    <property type="evidence" value="ECO:0007669"/>
    <property type="project" value="UniProtKB-KW"/>
</dbReference>
<organism evidence="8 9">
    <name type="scientific">Novosphingobium tardum</name>
    <dbReference type="NCBI Taxonomy" id="1538021"/>
    <lineage>
        <taxon>Bacteria</taxon>
        <taxon>Pseudomonadati</taxon>
        <taxon>Pseudomonadota</taxon>
        <taxon>Alphaproteobacteria</taxon>
        <taxon>Sphingomonadales</taxon>
        <taxon>Sphingomonadaceae</taxon>
        <taxon>Novosphingobium</taxon>
    </lineage>
</organism>
<dbReference type="SUPFAM" id="SSF55874">
    <property type="entry name" value="ATPase domain of HSP90 chaperone/DNA topoisomerase II/histidine kinase"/>
    <property type="match status" value="1"/>
</dbReference>
<dbReference type="PROSITE" id="PS50109">
    <property type="entry name" value="HIS_KIN"/>
    <property type="match status" value="1"/>
</dbReference>
<dbReference type="EC" id="2.7.13.3" evidence="2"/>
<feature type="modified residue" description="4-aspartylphosphate" evidence="4">
    <location>
        <position position="579"/>
    </location>
</feature>
<comment type="catalytic activity">
    <reaction evidence="1">
        <text>ATP + protein L-histidine = ADP + protein N-phospho-L-histidine.</text>
        <dbReference type="EC" id="2.7.13.3"/>
    </reaction>
</comment>
<dbReference type="InterPro" id="IPR003661">
    <property type="entry name" value="HisK_dim/P_dom"/>
</dbReference>
<dbReference type="PRINTS" id="PR00344">
    <property type="entry name" value="BCTRLSENSOR"/>
</dbReference>
<dbReference type="Proteomes" id="UP001595828">
    <property type="component" value="Unassembled WGS sequence"/>
</dbReference>
<dbReference type="SMART" id="SM00388">
    <property type="entry name" value="HisKA"/>
    <property type="match status" value="1"/>
</dbReference>
<keyword evidence="8" id="KW-0067">ATP-binding</keyword>
<dbReference type="RefSeq" id="WP_379539827.1">
    <property type="nucleotide sequence ID" value="NZ_JBHSDR010000008.1"/>
</dbReference>
<dbReference type="SMART" id="SM00448">
    <property type="entry name" value="REC"/>
    <property type="match status" value="1"/>
</dbReference>
<keyword evidence="3 4" id="KW-0597">Phosphoprotein</keyword>
<dbReference type="InterPro" id="IPR005467">
    <property type="entry name" value="His_kinase_dom"/>
</dbReference>
<dbReference type="Pfam" id="PF00072">
    <property type="entry name" value="Response_reg"/>
    <property type="match status" value="1"/>
</dbReference>
<dbReference type="InterPro" id="IPR004358">
    <property type="entry name" value="Sig_transdc_His_kin-like_C"/>
</dbReference>
<evidence type="ECO:0000259" key="6">
    <source>
        <dbReference type="PROSITE" id="PS50109"/>
    </source>
</evidence>
<dbReference type="SUPFAM" id="SSF52172">
    <property type="entry name" value="CheY-like"/>
    <property type="match status" value="1"/>
</dbReference>
<comment type="caution">
    <text evidence="8">The sequence shown here is derived from an EMBL/GenBank/DDBJ whole genome shotgun (WGS) entry which is preliminary data.</text>
</comment>
<feature type="domain" description="Response regulatory" evidence="7">
    <location>
        <begin position="529"/>
        <end position="637"/>
    </location>
</feature>
<dbReference type="InterPro" id="IPR035965">
    <property type="entry name" value="PAS-like_dom_sf"/>
</dbReference>
<keyword evidence="9" id="KW-1185">Reference proteome</keyword>
<evidence type="ECO:0000313" key="8">
    <source>
        <dbReference type="EMBL" id="MFC4296286.1"/>
    </source>
</evidence>
<dbReference type="InterPro" id="IPR013656">
    <property type="entry name" value="PAS_4"/>
</dbReference>
<dbReference type="InterPro" id="IPR003594">
    <property type="entry name" value="HATPase_dom"/>
</dbReference>
<evidence type="ECO:0000256" key="4">
    <source>
        <dbReference type="PROSITE-ProRule" id="PRU00169"/>
    </source>
</evidence>
<dbReference type="Gene3D" id="3.40.50.2300">
    <property type="match status" value="1"/>
</dbReference>
<dbReference type="PANTHER" id="PTHR43065">
    <property type="entry name" value="SENSOR HISTIDINE KINASE"/>
    <property type="match status" value="1"/>
</dbReference>
<dbReference type="SUPFAM" id="SSF47384">
    <property type="entry name" value="Homodimeric domain of signal transducing histidine kinase"/>
    <property type="match status" value="1"/>
</dbReference>
<evidence type="ECO:0000256" key="5">
    <source>
        <dbReference type="SAM" id="Coils"/>
    </source>
</evidence>
<evidence type="ECO:0000259" key="7">
    <source>
        <dbReference type="PROSITE" id="PS50110"/>
    </source>
</evidence>
<proteinExistence type="predicted"/>
<dbReference type="Pfam" id="PF02518">
    <property type="entry name" value="HATPase_c"/>
    <property type="match status" value="1"/>
</dbReference>
<keyword evidence="8" id="KW-0547">Nucleotide-binding</keyword>
<dbReference type="Pfam" id="PF08448">
    <property type="entry name" value="PAS_4"/>
    <property type="match status" value="1"/>
</dbReference>
<gene>
    <name evidence="8" type="ORF">ACFO0A_14610</name>
</gene>
<name>A0ABV8RSA2_9SPHN</name>
<accession>A0ABV8RSA2</accession>
<dbReference type="InterPro" id="IPR036097">
    <property type="entry name" value="HisK_dim/P_sf"/>
</dbReference>
<reference evidence="9" key="1">
    <citation type="journal article" date="2019" name="Int. J. Syst. Evol. Microbiol.">
        <title>The Global Catalogue of Microorganisms (GCM) 10K type strain sequencing project: providing services to taxonomists for standard genome sequencing and annotation.</title>
        <authorList>
            <consortium name="The Broad Institute Genomics Platform"/>
            <consortium name="The Broad Institute Genome Sequencing Center for Infectious Disease"/>
            <person name="Wu L."/>
            <person name="Ma J."/>
        </authorList>
    </citation>
    <scope>NUCLEOTIDE SEQUENCE [LARGE SCALE GENOMIC DNA]</scope>
    <source>
        <strain evidence="9">CGMCC 1.12989</strain>
    </source>
</reference>
<evidence type="ECO:0000256" key="1">
    <source>
        <dbReference type="ARBA" id="ARBA00000085"/>
    </source>
</evidence>
<feature type="domain" description="Histidine kinase" evidence="6">
    <location>
        <begin position="288"/>
        <end position="508"/>
    </location>
</feature>
<dbReference type="PANTHER" id="PTHR43065:SF42">
    <property type="entry name" value="TWO-COMPONENT SENSOR PPRA"/>
    <property type="match status" value="1"/>
</dbReference>
<dbReference type="SUPFAM" id="SSF55785">
    <property type="entry name" value="PYP-like sensor domain (PAS domain)"/>
    <property type="match status" value="1"/>
</dbReference>
<dbReference type="Gene3D" id="1.10.287.130">
    <property type="match status" value="1"/>
</dbReference>
<dbReference type="Gene3D" id="3.30.450.20">
    <property type="entry name" value="PAS domain"/>
    <property type="match status" value="1"/>
</dbReference>
<evidence type="ECO:0000256" key="3">
    <source>
        <dbReference type="ARBA" id="ARBA00022553"/>
    </source>
</evidence>
<dbReference type="Pfam" id="PF00512">
    <property type="entry name" value="HisKA"/>
    <property type="match status" value="1"/>
</dbReference>
<evidence type="ECO:0000313" key="9">
    <source>
        <dbReference type="Proteomes" id="UP001595828"/>
    </source>
</evidence>
<dbReference type="InterPro" id="IPR001789">
    <property type="entry name" value="Sig_transdc_resp-reg_receiver"/>
</dbReference>
<dbReference type="PROSITE" id="PS50110">
    <property type="entry name" value="RESPONSE_REGULATORY"/>
    <property type="match status" value="1"/>
</dbReference>
<dbReference type="CDD" id="cd00082">
    <property type="entry name" value="HisKA"/>
    <property type="match status" value="1"/>
</dbReference>
<keyword evidence="5" id="KW-0175">Coiled coil</keyword>
<dbReference type="Gene3D" id="3.30.565.10">
    <property type="entry name" value="Histidine kinase-like ATPase, C-terminal domain"/>
    <property type="match status" value="1"/>
</dbReference>
<dbReference type="SMART" id="SM00387">
    <property type="entry name" value="HATPase_c"/>
    <property type="match status" value="1"/>
</dbReference>
<evidence type="ECO:0000256" key="2">
    <source>
        <dbReference type="ARBA" id="ARBA00012438"/>
    </source>
</evidence>
<dbReference type="InterPro" id="IPR036890">
    <property type="entry name" value="HATPase_C_sf"/>
</dbReference>
<feature type="coiled-coil region" evidence="5">
    <location>
        <begin position="252"/>
        <end position="279"/>
    </location>
</feature>
<sequence length="637" mass="69964">MLRETGINSVVCRDISALVDELRAGAGFALITEETLLSSDLRALSEWIVKQPEWSDFPFVLLTLRGGGIERNPAAGRHLDTLGNVTFLERPFHPTTLISLAKAAIRGRRRQYEARARLIALRESETRYRTLFDTMDEGFCIIRFFDGPHGELSDYIHVEANASYERHAGIPNVVGQKVREMVPDEAEGWVKIYRNVLLTGEPVRFARELEATGRYLELAALRIEPASRNEVAVIFQDVTQRRRAEIALLDLNATLERRVEDAVAAREAATSQLREAQKLETLGQLTGGLAHDMNNLLTPILGTLDLLERRYGSVDGETSRALDRALQSAERAKTLVSRMLGFARRQTLETRTIDVAALLQGMRELIASSLGSRIELELRVPSLLPPILADANQLELAVLNLCINAKDAMPEGGRLVVSLDRAGDIPAILPPRAEGYLALTVSDTGSGMDSATLERAIEPFFSTKEVGKGTGLGLSMVHGFANQSNGAFTLASEPGVGTQAQLWLPVALGQVETVEPEERRRDDLDSQRTVLLVDDEALVRMGTAFMLEELGHTVIEAANGADALKKLADHPDIDTVVTDFTMPKMTGAELAKRITDDRGDLPILLITGYAAGDLEIALPQLTKPFRREELAEALSRL</sequence>